<dbReference type="AlphaFoldDB" id="A0A0A1GVZ8"/>
<dbReference type="Proteomes" id="UP000031620">
    <property type="component" value="Chromosome"/>
</dbReference>
<sequence length="185" mass="21313">MTKGEKLSMANQSRTNEIYLLGALERLLKKKSFDEISITELAKVAGISRMTFYRHYQNITDVLTSEMTAMIDELTTKLNITTVVRHEELVFSMQFLKDHGDFIKILVLAQQQDLLRDNIAQVLARLSANKKQLQDLNSREFDYYVRYHSTGLTGVIVDWITKKQPETPEELATFLERIGEGTQHS</sequence>
<accession>A0A0A1GVZ8</accession>
<dbReference type="InterPro" id="IPR050624">
    <property type="entry name" value="HTH-type_Tx_Regulator"/>
</dbReference>
<dbReference type="EMBL" id="AP014680">
    <property type="protein sequence ID" value="BAP85189.1"/>
    <property type="molecule type" value="Genomic_DNA"/>
</dbReference>
<dbReference type="STRING" id="1291742.LOOC260_106320"/>
<dbReference type="Gene3D" id="1.10.357.10">
    <property type="entry name" value="Tetracycline Repressor, domain 2"/>
    <property type="match status" value="1"/>
</dbReference>
<dbReference type="Pfam" id="PF14278">
    <property type="entry name" value="TetR_C_8"/>
    <property type="match status" value="1"/>
</dbReference>
<dbReference type="PROSITE" id="PS50977">
    <property type="entry name" value="HTH_TETR_2"/>
    <property type="match status" value="1"/>
</dbReference>
<name>A0A0A1GVZ8_9LACO</name>
<gene>
    <name evidence="4" type="ORF">LOOC260_106320</name>
</gene>
<keyword evidence="1 2" id="KW-0238">DNA-binding</keyword>
<dbReference type="KEGG" id="lho:LOOC260_106320"/>
<reference evidence="4 5" key="1">
    <citation type="submission" date="2014-11" db="EMBL/GenBank/DDBJ databases">
        <title>Complete genome sequence and analysis of Lactobacillus hokkaidonensis LOOC260T.</title>
        <authorList>
            <person name="Tanizawa Y."/>
            <person name="Tohno M."/>
            <person name="Kaminuma E."/>
            <person name="Nakamura Y."/>
            <person name="Arita M."/>
        </authorList>
    </citation>
    <scope>NUCLEOTIDE SEQUENCE [LARGE SCALE GENOMIC DNA]</scope>
    <source>
        <strain evidence="4 5">LOOC260</strain>
    </source>
</reference>
<dbReference type="InterPro" id="IPR009057">
    <property type="entry name" value="Homeodomain-like_sf"/>
</dbReference>
<dbReference type="PANTHER" id="PTHR43479:SF7">
    <property type="entry name" value="TETR-FAMILY TRANSCRIPTIONAL REGULATOR"/>
    <property type="match status" value="1"/>
</dbReference>
<feature type="domain" description="HTH tetR-type" evidence="3">
    <location>
        <begin position="14"/>
        <end position="74"/>
    </location>
</feature>
<evidence type="ECO:0000313" key="5">
    <source>
        <dbReference type="Proteomes" id="UP000031620"/>
    </source>
</evidence>
<dbReference type="InterPro" id="IPR001647">
    <property type="entry name" value="HTH_TetR"/>
</dbReference>
<evidence type="ECO:0000256" key="2">
    <source>
        <dbReference type="PROSITE-ProRule" id="PRU00335"/>
    </source>
</evidence>
<dbReference type="SUPFAM" id="SSF46689">
    <property type="entry name" value="Homeodomain-like"/>
    <property type="match status" value="1"/>
</dbReference>
<organism evidence="4 5">
    <name type="scientific">Paucilactobacillus hokkaidonensis JCM 18461</name>
    <dbReference type="NCBI Taxonomy" id="1291742"/>
    <lineage>
        <taxon>Bacteria</taxon>
        <taxon>Bacillati</taxon>
        <taxon>Bacillota</taxon>
        <taxon>Bacilli</taxon>
        <taxon>Lactobacillales</taxon>
        <taxon>Lactobacillaceae</taxon>
        <taxon>Paucilactobacillus</taxon>
    </lineage>
</organism>
<proteinExistence type="predicted"/>
<evidence type="ECO:0000313" key="4">
    <source>
        <dbReference type="EMBL" id="BAP85189.1"/>
    </source>
</evidence>
<feature type="DNA-binding region" description="H-T-H motif" evidence="2">
    <location>
        <begin position="37"/>
        <end position="56"/>
    </location>
</feature>
<dbReference type="HOGENOM" id="CLU_087539_6_0_9"/>
<dbReference type="Pfam" id="PF00440">
    <property type="entry name" value="TetR_N"/>
    <property type="match status" value="1"/>
</dbReference>
<dbReference type="InterPro" id="IPR039532">
    <property type="entry name" value="TetR_C_Firmicutes"/>
</dbReference>
<dbReference type="PANTHER" id="PTHR43479">
    <property type="entry name" value="ACREF/ENVCD OPERON REPRESSOR-RELATED"/>
    <property type="match status" value="1"/>
</dbReference>
<evidence type="ECO:0000259" key="3">
    <source>
        <dbReference type="PROSITE" id="PS50977"/>
    </source>
</evidence>
<dbReference type="GO" id="GO:0003677">
    <property type="term" value="F:DNA binding"/>
    <property type="evidence" value="ECO:0007669"/>
    <property type="project" value="UniProtKB-UniRule"/>
</dbReference>
<evidence type="ECO:0000256" key="1">
    <source>
        <dbReference type="ARBA" id="ARBA00023125"/>
    </source>
</evidence>
<protein>
    <submittedName>
        <fullName evidence="4">TetR family transcriptional regulator</fullName>
    </submittedName>
</protein>